<sequence length="575" mass="62166">MASSSPRSHFSSSVERTSQWVFSQEIPSDILVQVTDAKFPLHKFMLVAKSGHIRRRIMESERADLSHIDLSDVPGGPETFEKAVEFCYGINFEISVHNIAALRCAAEYLEMTDKCCTGNLVGRTEEFLNQVALKTLTGAVIVLNSCESLLPVAEEIGFVQRCVDAVALKACNESNFPTRSTAEWWATELAALSHNSFQKVLAAMKSRGAAPKSLTIAITSFAEKSLSDLLRSSGAIALPVSDEALNHHRAHLESLAAILPPYCDAPLPTAFLCSLLRAANSLSASLSSRREFERRIAAALEQVSSSDLLSVSIDGTGHRVGDLDSVRRIIAGFVEKETAAAGGGRLLFGGGAGACSDAMQKVARTLDTFAAEIATDEDLTVSKFAAIAGALPKAARRFDDDLYRAVDLYLKAHPGLDELEREKVCSVMDPLRLSYEARQHASQNKRLPVQTVLHALYHDQLNLRSGGNEASAGAHRAAASDAALARENALLRMELAKMKMYVSDMQKGQQSGGAGASSGSKRSVKKGSSFFSSVSKTLGKLNPFKMQGSKDTLNIDDEEAKEVLAKPRRRRFSIS</sequence>
<feature type="domain" description="BTB" evidence="6">
    <location>
        <begin position="28"/>
        <end position="96"/>
    </location>
</feature>
<feature type="region of interest" description="Disordered" evidence="5">
    <location>
        <begin position="541"/>
        <end position="560"/>
    </location>
</feature>
<name>A0A9D5HRH6_9LILI</name>
<dbReference type="InterPro" id="IPR000210">
    <property type="entry name" value="BTB/POZ_dom"/>
</dbReference>
<feature type="region of interest" description="Disordered" evidence="5">
    <location>
        <begin position="506"/>
        <end position="526"/>
    </location>
</feature>
<dbReference type="Gene3D" id="3.30.710.10">
    <property type="entry name" value="Potassium Channel Kv1.1, Chain A"/>
    <property type="match status" value="1"/>
</dbReference>
<evidence type="ECO:0000256" key="5">
    <source>
        <dbReference type="SAM" id="MobiDB-lite"/>
    </source>
</evidence>
<keyword evidence="9" id="KW-1185">Reference proteome</keyword>
<evidence type="ECO:0000256" key="3">
    <source>
        <dbReference type="ARBA" id="ARBA00022786"/>
    </source>
</evidence>
<evidence type="ECO:0000259" key="7">
    <source>
        <dbReference type="PROSITE" id="PS51649"/>
    </source>
</evidence>
<evidence type="ECO:0000313" key="9">
    <source>
        <dbReference type="Proteomes" id="UP001085076"/>
    </source>
</evidence>
<dbReference type="InterPro" id="IPR011333">
    <property type="entry name" value="SKP1/BTB/POZ_sf"/>
</dbReference>
<accession>A0A9D5HRH6</accession>
<reference evidence="8" key="1">
    <citation type="submission" date="2021-03" db="EMBL/GenBank/DDBJ databases">
        <authorList>
            <person name="Li Z."/>
            <person name="Yang C."/>
        </authorList>
    </citation>
    <scope>NUCLEOTIDE SEQUENCE</scope>
    <source>
        <strain evidence="8">Dzin_1.0</strain>
        <tissue evidence="8">Leaf</tissue>
    </source>
</reference>
<dbReference type="PROSITE" id="PS51649">
    <property type="entry name" value="NPH3"/>
    <property type="match status" value="1"/>
</dbReference>
<dbReference type="PROSITE" id="PS50097">
    <property type="entry name" value="BTB"/>
    <property type="match status" value="1"/>
</dbReference>
<evidence type="ECO:0000259" key="6">
    <source>
        <dbReference type="PROSITE" id="PS50097"/>
    </source>
</evidence>
<feature type="compositionally biased region" description="Low complexity" evidence="5">
    <location>
        <begin position="517"/>
        <end position="526"/>
    </location>
</feature>
<dbReference type="SUPFAM" id="SSF54695">
    <property type="entry name" value="POZ domain"/>
    <property type="match status" value="1"/>
</dbReference>
<evidence type="ECO:0000313" key="8">
    <source>
        <dbReference type="EMBL" id="KAJ0985397.1"/>
    </source>
</evidence>
<comment type="pathway">
    <text evidence="1">Protein modification; protein ubiquitination.</text>
</comment>
<reference evidence="8" key="2">
    <citation type="journal article" date="2022" name="Hortic Res">
        <title>The genome of Dioscorea zingiberensis sheds light on the biosynthesis, origin and evolution of the medicinally important diosgenin saponins.</title>
        <authorList>
            <person name="Li Y."/>
            <person name="Tan C."/>
            <person name="Li Z."/>
            <person name="Guo J."/>
            <person name="Li S."/>
            <person name="Chen X."/>
            <person name="Wang C."/>
            <person name="Dai X."/>
            <person name="Yang H."/>
            <person name="Song W."/>
            <person name="Hou L."/>
            <person name="Xu J."/>
            <person name="Tong Z."/>
            <person name="Xu A."/>
            <person name="Yuan X."/>
            <person name="Wang W."/>
            <person name="Yang Q."/>
            <person name="Chen L."/>
            <person name="Sun Z."/>
            <person name="Wang K."/>
            <person name="Pan B."/>
            <person name="Chen J."/>
            <person name="Bao Y."/>
            <person name="Liu F."/>
            <person name="Qi X."/>
            <person name="Gang D.R."/>
            <person name="Wen J."/>
            <person name="Li J."/>
        </authorList>
    </citation>
    <scope>NUCLEOTIDE SEQUENCE</scope>
    <source>
        <strain evidence="8">Dzin_1.0</strain>
    </source>
</reference>
<dbReference type="Proteomes" id="UP001085076">
    <property type="component" value="Miscellaneous, Linkage group lg01"/>
</dbReference>
<dbReference type="InterPro" id="IPR043454">
    <property type="entry name" value="NPH3/RPT2-like"/>
</dbReference>
<comment type="caution">
    <text evidence="8">The sequence shown here is derived from an EMBL/GenBank/DDBJ whole genome shotgun (WGS) entry which is preliminary data.</text>
</comment>
<comment type="similarity">
    <text evidence="4">Belongs to the NPH3 family.</text>
</comment>
<gene>
    <name evidence="8" type="ORF">J5N97_003753</name>
</gene>
<dbReference type="EMBL" id="JAGGNH010000001">
    <property type="protein sequence ID" value="KAJ0985397.1"/>
    <property type="molecule type" value="Genomic_DNA"/>
</dbReference>
<dbReference type="InterPro" id="IPR027356">
    <property type="entry name" value="NPH3_dom"/>
</dbReference>
<dbReference type="AlphaFoldDB" id="A0A9D5HRH6"/>
<dbReference type="PANTHER" id="PTHR32370">
    <property type="entry name" value="OS12G0117600 PROTEIN"/>
    <property type="match status" value="1"/>
</dbReference>
<organism evidence="8 9">
    <name type="scientific">Dioscorea zingiberensis</name>
    <dbReference type="NCBI Taxonomy" id="325984"/>
    <lineage>
        <taxon>Eukaryota</taxon>
        <taxon>Viridiplantae</taxon>
        <taxon>Streptophyta</taxon>
        <taxon>Embryophyta</taxon>
        <taxon>Tracheophyta</taxon>
        <taxon>Spermatophyta</taxon>
        <taxon>Magnoliopsida</taxon>
        <taxon>Liliopsida</taxon>
        <taxon>Dioscoreales</taxon>
        <taxon>Dioscoreaceae</taxon>
        <taxon>Dioscorea</taxon>
    </lineage>
</organism>
<dbReference type="SMART" id="SM00225">
    <property type="entry name" value="BTB"/>
    <property type="match status" value="1"/>
</dbReference>
<evidence type="ECO:0000256" key="2">
    <source>
        <dbReference type="ARBA" id="ARBA00022553"/>
    </source>
</evidence>
<protein>
    <recommendedName>
        <fullName evidence="10">Root phototropism protein 2</fullName>
    </recommendedName>
</protein>
<dbReference type="OrthoDB" id="795088at2759"/>
<evidence type="ECO:0000256" key="1">
    <source>
        <dbReference type="ARBA" id="ARBA00004906"/>
    </source>
</evidence>
<keyword evidence="3" id="KW-0833">Ubl conjugation pathway</keyword>
<dbReference type="Pfam" id="PF03000">
    <property type="entry name" value="NPH3"/>
    <property type="match status" value="1"/>
</dbReference>
<feature type="domain" description="NPH3" evidence="7">
    <location>
        <begin position="183"/>
        <end position="462"/>
    </location>
</feature>
<dbReference type="Pfam" id="PF00651">
    <property type="entry name" value="BTB"/>
    <property type="match status" value="1"/>
</dbReference>
<proteinExistence type="inferred from homology"/>
<evidence type="ECO:0008006" key="10">
    <source>
        <dbReference type="Google" id="ProtNLM"/>
    </source>
</evidence>
<keyword evidence="2" id="KW-0597">Phosphoprotein</keyword>
<dbReference type="FunFam" id="3.30.710.10:FF:000168">
    <property type="entry name" value="BTB/POZ domain-containing protein At1g03010"/>
    <property type="match status" value="1"/>
</dbReference>
<evidence type="ECO:0000256" key="4">
    <source>
        <dbReference type="PROSITE-ProRule" id="PRU00982"/>
    </source>
</evidence>